<accession>A0ABS2V382</accession>
<protein>
    <submittedName>
        <fullName evidence="1">Uncharacterized protein</fullName>
    </submittedName>
</protein>
<gene>
    <name evidence="1" type="ORF">JE024_37725</name>
</gene>
<sequence>MLLLAGALTPGTASAATPDDARNVVCLSASGRQGVVEAASALGLVTAASTPAAVDPAGGVAEALTLDAWRKDRPADFRRACAAHVEAQALTRGAPSASAPAPGLLSWLLPLVVGALLTMGAAEIRSARDRGLANANGIRTATAAFRDAVSAYAAEWAETTVGARPSPVEVDTTRRHLVAVLRRATAGRSNWRFVERLVSDLDSPRYRAELKEGWQADRTAGLLPQRGERVGALLGALESDVERIAMAAEGLTPLRRRPMRKEDPASPLCPVR</sequence>
<name>A0ABS2V382_9ACTN</name>
<dbReference type="Proteomes" id="UP000664109">
    <property type="component" value="Unassembled WGS sequence"/>
</dbReference>
<dbReference type="RefSeq" id="WP_205378321.1">
    <property type="nucleotide sequence ID" value="NZ_JAFEJA010000002.1"/>
</dbReference>
<keyword evidence="2" id="KW-1185">Reference proteome</keyword>
<organism evidence="1 2">
    <name type="scientific">Streptomyces zhihengii</name>
    <dbReference type="NCBI Taxonomy" id="1818004"/>
    <lineage>
        <taxon>Bacteria</taxon>
        <taxon>Bacillati</taxon>
        <taxon>Actinomycetota</taxon>
        <taxon>Actinomycetes</taxon>
        <taxon>Kitasatosporales</taxon>
        <taxon>Streptomycetaceae</taxon>
        <taxon>Streptomyces</taxon>
    </lineage>
</organism>
<evidence type="ECO:0000313" key="2">
    <source>
        <dbReference type="Proteomes" id="UP000664109"/>
    </source>
</evidence>
<reference evidence="1 2" key="1">
    <citation type="journal article" date="2016" name="Arch. Microbiol.">
        <title>Streptomyces zhihengii sp. nov., isolated from rhizospheric soil of Psammosilene tunicoides.</title>
        <authorList>
            <person name="Huang M.J."/>
            <person name="Fei J.J."/>
            <person name="Salam N."/>
            <person name="Kim C.J."/>
            <person name="Hozzein W.N."/>
            <person name="Xiao M."/>
            <person name="Huang H.Q."/>
            <person name="Li W.J."/>
        </authorList>
    </citation>
    <scope>NUCLEOTIDE SEQUENCE [LARGE SCALE GENOMIC DNA]</scope>
    <source>
        <strain evidence="1 2">YIM T102</strain>
    </source>
</reference>
<evidence type="ECO:0000313" key="1">
    <source>
        <dbReference type="EMBL" id="MBM9624307.1"/>
    </source>
</evidence>
<comment type="caution">
    <text evidence="1">The sequence shown here is derived from an EMBL/GenBank/DDBJ whole genome shotgun (WGS) entry which is preliminary data.</text>
</comment>
<dbReference type="EMBL" id="JAFEJA010000002">
    <property type="protein sequence ID" value="MBM9624307.1"/>
    <property type="molecule type" value="Genomic_DNA"/>
</dbReference>
<proteinExistence type="predicted"/>